<gene>
    <name evidence="2" type="ORF">ZT3D7_G1807</name>
</gene>
<feature type="region of interest" description="Disordered" evidence="1">
    <location>
        <begin position="721"/>
        <end position="742"/>
    </location>
</feature>
<feature type="compositionally biased region" description="Acidic residues" evidence="1">
    <location>
        <begin position="729"/>
        <end position="739"/>
    </location>
</feature>
<feature type="region of interest" description="Disordered" evidence="1">
    <location>
        <begin position="530"/>
        <end position="562"/>
    </location>
</feature>
<protein>
    <submittedName>
        <fullName evidence="2">Uncharacterized protein</fullName>
    </submittedName>
</protein>
<accession>A0A1X7RHJ1</accession>
<feature type="region of interest" description="Disordered" evidence="1">
    <location>
        <begin position="584"/>
        <end position="628"/>
    </location>
</feature>
<dbReference type="Proteomes" id="UP000215127">
    <property type="component" value="Chromosome 1"/>
</dbReference>
<reference evidence="2 3" key="1">
    <citation type="submission" date="2016-06" db="EMBL/GenBank/DDBJ databases">
        <authorList>
            <person name="Kjaerup R.B."/>
            <person name="Dalgaard T.S."/>
            <person name="Juul-Madsen H.R."/>
        </authorList>
    </citation>
    <scope>NUCLEOTIDE SEQUENCE [LARGE SCALE GENOMIC DNA]</scope>
</reference>
<feature type="compositionally biased region" description="Polar residues" evidence="1">
    <location>
        <begin position="534"/>
        <end position="543"/>
    </location>
</feature>
<sequence length="1032" mass="114515">MLVDHGAKDDESTRSWSKIHQVSSAIEHAPSLARGVRSSLLYRCLACQSIRSSSCFQRYSGQYDTCIACSFFAPSRCGGDVRARDVARANERSSIIFCDVWPSNNISLHLSSLSTISSYSSQFRLDFAPLTSNAPTMSGLSLYFHASLYVFKPKAVAVITAQFDEKVKGTGAKCEWLPQQEIFSLQCPQLHGTFCDEALGDIIAKYITTELEAAEREERDPDIVRYPQSRLDRVDTEPTEEQMEDEALLQPPPAHVRPVFTHIIVTGEGEGKQVKFFKMYELPEDFLRRILSPRTEPCRRLLSYGFTCRAVRWDAQLGYVFNGRDGKNAAVSTFVGGDFLSALTFPSMDDIRDRSESDVEEELAVHQWEHIDARAPRVEDWVRGVGETRQIVPEIEGEVVEKAGSKPTVAPLIDLGAEDPNQSDGESEDEIRTGQPLSFDDILSGPTIADRAKEESGNEIKIGQLLSFDDMLSGPTIADRANEDDSDDSGDSDEAISLPTKVPMTVPSRAAPAQRVDNRGWDAVLPKVAPQGQPVLQNRSNSAALKPLSTPPPAAPESFPDYGSAYSKVDDVGLLAPAAAQAMYEHHSRSARPTKSKARSVVPRATIRDESNTTPSASHESDDEVIDRLQTPDPRFAQRMNTMNQKAGKKGKGNNTSKAAGKKPAYKAQLPLPDPVPAPKPKKVVEAPKTISKSVISSSSVRSAATKKPVDAFSKLLANTLETQRQSNDEEDFDSDEETLTPKPRMKLMAQIGILLSRSEDKTLGSYRTVPPQELQEKLSSMSDDLKTDFLPRITSADSDAVYLNGIFEANGLQMEAFYEISILDIKSWPLKITVPAANKSDFTIKARDRAMGYAFLHFPVRVWDARVTLVDPGLNHETASRDAIAEFVSSMSCTPGEAPSFRAFVPPGEFFVQRVTAIKFYSYDLDGMIYRLVKTQELETSGQSHRRHYNFVAKAAETREEMVASHRMWWEVRLETFDLQMAEQMQSRVDELVRSMDGVGLANVGPWEGNEEEVKEEILQPVRVKTGDIEW</sequence>
<dbReference type="EMBL" id="LT853692">
    <property type="protein sequence ID" value="SMQ46661.1"/>
    <property type="molecule type" value="Genomic_DNA"/>
</dbReference>
<dbReference type="AlphaFoldDB" id="A0A1X7RHJ1"/>
<evidence type="ECO:0000256" key="1">
    <source>
        <dbReference type="SAM" id="MobiDB-lite"/>
    </source>
</evidence>
<proteinExistence type="predicted"/>
<name>A0A1X7RHJ1_ZYMT9</name>
<organism evidence="2 3">
    <name type="scientific">Zymoseptoria tritici (strain ST99CH_3D7)</name>
    <dbReference type="NCBI Taxonomy" id="1276538"/>
    <lineage>
        <taxon>Eukaryota</taxon>
        <taxon>Fungi</taxon>
        <taxon>Dikarya</taxon>
        <taxon>Ascomycota</taxon>
        <taxon>Pezizomycotina</taxon>
        <taxon>Dothideomycetes</taxon>
        <taxon>Dothideomycetidae</taxon>
        <taxon>Mycosphaerellales</taxon>
        <taxon>Mycosphaerellaceae</taxon>
        <taxon>Zymoseptoria</taxon>
    </lineage>
</organism>
<evidence type="ECO:0000313" key="3">
    <source>
        <dbReference type="Proteomes" id="UP000215127"/>
    </source>
</evidence>
<feature type="compositionally biased region" description="Acidic residues" evidence="1">
    <location>
        <begin position="482"/>
        <end position="494"/>
    </location>
</feature>
<feature type="region of interest" description="Disordered" evidence="1">
    <location>
        <begin position="402"/>
        <end position="443"/>
    </location>
</feature>
<evidence type="ECO:0000313" key="2">
    <source>
        <dbReference type="EMBL" id="SMQ46661.1"/>
    </source>
</evidence>
<feature type="compositionally biased region" description="Basic residues" evidence="1">
    <location>
        <begin position="589"/>
        <end position="598"/>
    </location>
</feature>
<feature type="region of interest" description="Disordered" evidence="1">
    <location>
        <begin position="643"/>
        <end position="685"/>
    </location>
</feature>
<keyword evidence="3" id="KW-1185">Reference proteome</keyword>
<feature type="region of interest" description="Disordered" evidence="1">
    <location>
        <begin position="474"/>
        <end position="517"/>
    </location>
</feature>